<reference evidence="1 2" key="3">
    <citation type="journal article" date="2013" name="Rice">
        <title>Improvement of the Oryza sativa Nipponbare reference genome using next generation sequence and optical map data.</title>
        <authorList>
            <person name="Kawahara Y."/>
            <person name="de la Bastide M."/>
            <person name="Hamilton J.P."/>
            <person name="Kanamori H."/>
            <person name="McCombie W.R."/>
            <person name="Ouyang S."/>
            <person name="Schwartz D.C."/>
            <person name="Tanaka T."/>
            <person name="Wu J."/>
            <person name="Zhou S."/>
            <person name="Childs K.L."/>
            <person name="Davidson R.M."/>
            <person name="Lin H."/>
            <person name="Quesada-Ocampo L."/>
            <person name="Vaillancourt B."/>
            <person name="Sakai H."/>
            <person name="Lee S.S."/>
            <person name="Kim J."/>
            <person name="Numa H."/>
            <person name="Itoh T."/>
            <person name="Buell C.R."/>
            <person name="Matsumoto T."/>
        </authorList>
    </citation>
    <scope>NUCLEOTIDE SEQUENCE [LARGE SCALE GENOMIC DNA]</scope>
    <source>
        <strain evidence="2">cv. Nipponbare</strain>
    </source>
</reference>
<evidence type="ECO:0000313" key="2">
    <source>
        <dbReference type="Proteomes" id="UP000059680"/>
    </source>
</evidence>
<dbReference type="Proteomes" id="UP000059680">
    <property type="component" value="Chromosome 4"/>
</dbReference>
<dbReference type="AlphaFoldDB" id="A0A0P0WD95"/>
<reference evidence="2" key="1">
    <citation type="journal article" date="2005" name="Nature">
        <title>The map-based sequence of the rice genome.</title>
        <authorList>
            <consortium name="International rice genome sequencing project (IRGSP)"/>
            <person name="Matsumoto T."/>
            <person name="Wu J."/>
            <person name="Kanamori H."/>
            <person name="Katayose Y."/>
            <person name="Fujisawa M."/>
            <person name="Namiki N."/>
            <person name="Mizuno H."/>
            <person name="Yamamoto K."/>
            <person name="Antonio B.A."/>
            <person name="Baba T."/>
            <person name="Sakata K."/>
            <person name="Nagamura Y."/>
            <person name="Aoki H."/>
            <person name="Arikawa K."/>
            <person name="Arita K."/>
            <person name="Bito T."/>
            <person name="Chiden Y."/>
            <person name="Fujitsuka N."/>
            <person name="Fukunaka R."/>
            <person name="Hamada M."/>
            <person name="Harada C."/>
            <person name="Hayashi A."/>
            <person name="Hijishita S."/>
            <person name="Honda M."/>
            <person name="Hosokawa S."/>
            <person name="Ichikawa Y."/>
            <person name="Idonuma A."/>
            <person name="Iijima M."/>
            <person name="Ikeda M."/>
            <person name="Ikeno M."/>
            <person name="Ito K."/>
            <person name="Ito S."/>
            <person name="Ito T."/>
            <person name="Ito Y."/>
            <person name="Ito Y."/>
            <person name="Iwabuchi A."/>
            <person name="Kamiya K."/>
            <person name="Karasawa W."/>
            <person name="Kurita K."/>
            <person name="Katagiri S."/>
            <person name="Kikuta A."/>
            <person name="Kobayashi H."/>
            <person name="Kobayashi N."/>
            <person name="Machita K."/>
            <person name="Maehara T."/>
            <person name="Masukawa M."/>
            <person name="Mizubayashi T."/>
            <person name="Mukai Y."/>
            <person name="Nagasaki H."/>
            <person name="Nagata Y."/>
            <person name="Naito S."/>
            <person name="Nakashima M."/>
            <person name="Nakama Y."/>
            <person name="Nakamichi Y."/>
            <person name="Nakamura M."/>
            <person name="Meguro A."/>
            <person name="Negishi M."/>
            <person name="Ohta I."/>
            <person name="Ohta T."/>
            <person name="Okamoto M."/>
            <person name="Ono N."/>
            <person name="Saji S."/>
            <person name="Sakaguchi M."/>
            <person name="Sakai K."/>
            <person name="Shibata M."/>
            <person name="Shimokawa T."/>
            <person name="Song J."/>
            <person name="Takazaki Y."/>
            <person name="Terasawa K."/>
            <person name="Tsugane M."/>
            <person name="Tsuji K."/>
            <person name="Ueda S."/>
            <person name="Waki K."/>
            <person name="Yamagata H."/>
            <person name="Yamamoto M."/>
            <person name="Yamamoto S."/>
            <person name="Yamane H."/>
            <person name="Yoshiki S."/>
            <person name="Yoshihara R."/>
            <person name="Yukawa K."/>
            <person name="Zhong H."/>
            <person name="Yano M."/>
            <person name="Yuan Q."/>
            <person name="Ouyang S."/>
            <person name="Liu J."/>
            <person name="Jones K.M."/>
            <person name="Gansberger K."/>
            <person name="Moffat K."/>
            <person name="Hill J."/>
            <person name="Bera J."/>
            <person name="Fadrosh D."/>
            <person name="Jin S."/>
            <person name="Johri S."/>
            <person name="Kim M."/>
            <person name="Overton L."/>
            <person name="Reardon M."/>
            <person name="Tsitrin T."/>
            <person name="Vuong H."/>
            <person name="Weaver B."/>
            <person name="Ciecko A."/>
            <person name="Tallon L."/>
            <person name="Jackson J."/>
            <person name="Pai G."/>
            <person name="Aken S.V."/>
            <person name="Utterback T."/>
            <person name="Reidmuller S."/>
            <person name="Feldblyum T."/>
            <person name="Hsiao J."/>
            <person name="Zismann V."/>
            <person name="Iobst S."/>
            <person name="de Vazeille A.R."/>
            <person name="Buell C.R."/>
            <person name="Ying K."/>
            <person name="Li Y."/>
            <person name="Lu T."/>
            <person name="Huang Y."/>
            <person name="Zhao Q."/>
            <person name="Feng Q."/>
            <person name="Zhang L."/>
            <person name="Zhu J."/>
            <person name="Weng Q."/>
            <person name="Mu J."/>
            <person name="Lu Y."/>
            <person name="Fan D."/>
            <person name="Liu Y."/>
            <person name="Guan J."/>
            <person name="Zhang Y."/>
            <person name="Yu S."/>
            <person name="Liu X."/>
            <person name="Zhang Y."/>
            <person name="Hong G."/>
            <person name="Han B."/>
            <person name="Choisne N."/>
            <person name="Demange N."/>
            <person name="Orjeda G."/>
            <person name="Samain S."/>
            <person name="Cattolico L."/>
            <person name="Pelletier E."/>
            <person name="Couloux A."/>
            <person name="Segurens B."/>
            <person name="Wincker P."/>
            <person name="D'Hont A."/>
            <person name="Scarpelli C."/>
            <person name="Weissenbach J."/>
            <person name="Salanoubat M."/>
            <person name="Quetier F."/>
            <person name="Yu Y."/>
            <person name="Kim H.R."/>
            <person name="Rambo T."/>
            <person name="Currie J."/>
            <person name="Collura K."/>
            <person name="Luo M."/>
            <person name="Yang T."/>
            <person name="Ammiraju J.S.S."/>
            <person name="Engler F."/>
            <person name="Soderlund C."/>
            <person name="Wing R.A."/>
            <person name="Palmer L.E."/>
            <person name="de la Bastide M."/>
            <person name="Spiegel L."/>
            <person name="Nascimento L."/>
            <person name="Zutavern T."/>
            <person name="O'Shaughnessy A."/>
            <person name="Dike S."/>
            <person name="Dedhia N."/>
            <person name="Preston R."/>
            <person name="Balija V."/>
            <person name="McCombie W.R."/>
            <person name="Chow T."/>
            <person name="Chen H."/>
            <person name="Chung M."/>
            <person name="Chen C."/>
            <person name="Shaw J."/>
            <person name="Wu H."/>
            <person name="Hsiao K."/>
            <person name="Chao Y."/>
            <person name="Chu M."/>
            <person name="Cheng C."/>
            <person name="Hour A."/>
            <person name="Lee P."/>
            <person name="Lin S."/>
            <person name="Lin Y."/>
            <person name="Liou J."/>
            <person name="Liu S."/>
            <person name="Hsing Y."/>
            <person name="Raghuvanshi S."/>
            <person name="Mohanty A."/>
            <person name="Bharti A.K."/>
            <person name="Gaur A."/>
            <person name="Gupta V."/>
            <person name="Kumar D."/>
            <person name="Ravi V."/>
            <person name="Vij S."/>
            <person name="Kapur A."/>
            <person name="Khurana P."/>
            <person name="Khurana P."/>
            <person name="Khurana J.P."/>
            <person name="Tyagi A.K."/>
            <person name="Gaikwad K."/>
            <person name="Singh A."/>
            <person name="Dalal V."/>
            <person name="Srivastava S."/>
            <person name="Dixit A."/>
            <person name="Pal A.K."/>
            <person name="Ghazi I.A."/>
            <person name="Yadav M."/>
            <person name="Pandit A."/>
            <person name="Bhargava A."/>
            <person name="Sureshbabu K."/>
            <person name="Batra K."/>
            <person name="Sharma T.R."/>
            <person name="Mohapatra T."/>
            <person name="Singh N.K."/>
            <person name="Messing J."/>
            <person name="Nelson A.B."/>
            <person name="Fuks G."/>
            <person name="Kavchok S."/>
            <person name="Keizer G."/>
            <person name="Linton E."/>
            <person name="Llaca V."/>
            <person name="Song R."/>
            <person name="Tanyolac B."/>
            <person name="Young S."/>
            <person name="Ho-Il K."/>
            <person name="Hahn J.H."/>
            <person name="Sangsakoo G."/>
            <person name="Vanavichit A."/>
            <person name="de Mattos Luiz.A.T."/>
            <person name="Zimmer P.D."/>
            <person name="Malone G."/>
            <person name="Dellagostin O."/>
            <person name="de Oliveira A.C."/>
            <person name="Bevan M."/>
            <person name="Bancroft I."/>
            <person name="Minx P."/>
            <person name="Cordum H."/>
            <person name="Wilson R."/>
            <person name="Cheng Z."/>
            <person name="Jin W."/>
            <person name="Jiang J."/>
            <person name="Leong S.A."/>
            <person name="Iwama H."/>
            <person name="Gojobori T."/>
            <person name="Itoh T."/>
            <person name="Niimura Y."/>
            <person name="Fujii Y."/>
            <person name="Habara T."/>
            <person name="Sakai H."/>
            <person name="Sato Y."/>
            <person name="Wilson G."/>
            <person name="Kumar K."/>
            <person name="McCouch S."/>
            <person name="Juretic N."/>
            <person name="Hoen D."/>
            <person name="Wright S."/>
            <person name="Bruskiewich R."/>
            <person name="Bureau T."/>
            <person name="Miyao A."/>
            <person name="Hirochika H."/>
            <person name="Nishikawa T."/>
            <person name="Kadowaki K."/>
            <person name="Sugiura M."/>
            <person name="Burr B."/>
            <person name="Sasaki T."/>
        </authorList>
    </citation>
    <scope>NUCLEOTIDE SEQUENCE [LARGE SCALE GENOMIC DNA]</scope>
    <source>
        <strain evidence="2">cv. Nipponbare</strain>
    </source>
</reference>
<dbReference type="EMBL" id="AP014960">
    <property type="protein sequence ID" value="BAS90359.1"/>
    <property type="molecule type" value="Genomic_DNA"/>
</dbReference>
<dbReference type="InParanoid" id="A0A0P0WD95"/>
<gene>
    <name evidence="1" type="ordered locus">Os04g0548550</name>
    <name evidence="1" type="ORF">OSNPB_040548550</name>
</gene>
<sequence>MSRRQAKGVEGSYYCRAGRPKLMATGFGGPQLMAATVVYPSKHHRALGYQIRHFPLTRHPSTVKKRRREPRRRICCGLGEGYEVCCERGGGTLVMVDRRRRCG</sequence>
<dbReference type="PaxDb" id="39947-A0A0P0WD95"/>
<accession>A0A0P0WD95</accession>
<name>A0A0P0WD95_ORYSJ</name>
<evidence type="ECO:0000313" key="1">
    <source>
        <dbReference type="EMBL" id="BAS90359.1"/>
    </source>
</evidence>
<keyword evidence="2" id="KW-1185">Reference proteome</keyword>
<organism evidence="1 2">
    <name type="scientific">Oryza sativa subsp. japonica</name>
    <name type="common">Rice</name>
    <dbReference type="NCBI Taxonomy" id="39947"/>
    <lineage>
        <taxon>Eukaryota</taxon>
        <taxon>Viridiplantae</taxon>
        <taxon>Streptophyta</taxon>
        <taxon>Embryophyta</taxon>
        <taxon>Tracheophyta</taxon>
        <taxon>Spermatophyta</taxon>
        <taxon>Magnoliopsida</taxon>
        <taxon>Liliopsida</taxon>
        <taxon>Poales</taxon>
        <taxon>Poaceae</taxon>
        <taxon>BOP clade</taxon>
        <taxon>Oryzoideae</taxon>
        <taxon>Oryzeae</taxon>
        <taxon>Oryzinae</taxon>
        <taxon>Oryza</taxon>
        <taxon>Oryza sativa</taxon>
    </lineage>
</organism>
<proteinExistence type="predicted"/>
<protein>
    <submittedName>
        <fullName evidence="1">Os04g0548550 protein</fullName>
    </submittedName>
</protein>
<reference evidence="1 2" key="2">
    <citation type="journal article" date="2013" name="Plant Cell Physiol.">
        <title>Rice Annotation Project Database (RAP-DB): an integrative and interactive database for rice genomics.</title>
        <authorList>
            <person name="Sakai H."/>
            <person name="Lee S.S."/>
            <person name="Tanaka T."/>
            <person name="Numa H."/>
            <person name="Kim J."/>
            <person name="Kawahara Y."/>
            <person name="Wakimoto H."/>
            <person name="Yang C.C."/>
            <person name="Iwamoto M."/>
            <person name="Abe T."/>
            <person name="Yamada Y."/>
            <person name="Muto A."/>
            <person name="Inokuchi H."/>
            <person name="Ikemura T."/>
            <person name="Matsumoto T."/>
            <person name="Sasaki T."/>
            <person name="Itoh T."/>
        </authorList>
    </citation>
    <scope>NUCLEOTIDE SEQUENCE [LARGE SCALE GENOMIC DNA]</scope>
    <source>
        <strain evidence="2">cv. Nipponbare</strain>
    </source>
</reference>